<dbReference type="AlphaFoldDB" id="A0A841MIB4"/>
<evidence type="ECO:0000313" key="1">
    <source>
        <dbReference type="EMBL" id="MBB6328032.1"/>
    </source>
</evidence>
<protein>
    <recommendedName>
        <fullName evidence="3">Lipocalin-like domain-containing protein</fullName>
    </recommendedName>
</protein>
<keyword evidence="2" id="KW-1185">Reference proteome</keyword>
<dbReference type="PROSITE" id="PS51257">
    <property type="entry name" value="PROKAR_LIPOPROTEIN"/>
    <property type="match status" value="1"/>
</dbReference>
<evidence type="ECO:0000313" key="2">
    <source>
        <dbReference type="Proteomes" id="UP000588604"/>
    </source>
</evidence>
<dbReference type="RefSeq" id="WP_184496761.1">
    <property type="nucleotide sequence ID" value="NZ_JACIJO010000003.1"/>
</dbReference>
<organism evidence="1 2">
    <name type="scientific">Algoriphagus iocasae</name>
    <dbReference type="NCBI Taxonomy" id="1836499"/>
    <lineage>
        <taxon>Bacteria</taxon>
        <taxon>Pseudomonadati</taxon>
        <taxon>Bacteroidota</taxon>
        <taxon>Cytophagia</taxon>
        <taxon>Cytophagales</taxon>
        <taxon>Cyclobacteriaceae</taxon>
        <taxon>Algoriphagus</taxon>
    </lineage>
</organism>
<reference evidence="1 2" key="1">
    <citation type="submission" date="2020-08" db="EMBL/GenBank/DDBJ databases">
        <title>Genomic Encyclopedia of Type Strains, Phase IV (KMG-IV): sequencing the most valuable type-strain genomes for metagenomic binning, comparative biology and taxonomic classification.</title>
        <authorList>
            <person name="Goeker M."/>
        </authorList>
    </citation>
    <scope>NUCLEOTIDE SEQUENCE [LARGE SCALE GENOMIC DNA]</scope>
    <source>
        <strain evidence="1 2">DSM 102044</strain>
    </source>
</reference>
<evidence type="ECO:0008006" key="3">
    <source>
        <dbReference type="Google" id="ProtNLM"/>
    </source>
</evidence>
<comment type="caution">
    <text evidence="1">The sequence shown here is derived from an EMBL/GenBank/DDBJ whole genome shotgun (WGS) entry which is preliminary data.</text>
</comment>
<proteinExistence type="predicted"/>
<gene>
    <name evidence="1" type="ORF">FHS59_003675</name>
</gene>
<dbReference type="EMBL" id="JACIJO010000003">
    <property type="protein sequence ID" value="MBB6328032.1"/>
    <property type="molecule type" value="Genomic_DNA"/>
</dbReference>
<sequence length="147" mass="16783">MKRIILLCSIIFLFFSCENEKPEEKNIIGKWELVEIYNSWTGTASTENVEKRFQTYQFMSDGSFKKTRTFDENELKEGTGTYEIENVPAYSSSDARLYINLTYTGGESVVNNCGDPDKEQLVLRFSNQLSNFSATPCDGAGFTFEKK</sequence>
<accession>A0A841MIB4</accession>
<dbReference type="Proteomes" id="UP000588604">
    <property type="component" value="Unassembled WGS sequence"/>
</dbReference>
<name>A0A841MIB4_9BACT</name>